<evidence type="ECO:0000256" key="1">
    <source>
        <dbReference type="ARBA" id="ARBA00022553"/>
    </source>
</evidence>
<dbReference type="GO" id="GO:0051537">
    <property type="term" value="F:2 iron, 2 sulfur cluster binding"/>
    <property type="evidence" value="ECO:0000318"/>
    <property type="project" value="GO_Central"/>
</dbReference>
<keyword evidence="7" id="KW-0411">Iron-sulfur</keyword>
<accession>W5LZX2</accession>
<dbReference type="Proteomes" id="UP000018468">
    <property type="component" value="Linkage group LG2"/>
</dbReference>
<organism evidence="12 13">
    <name type="scientific">Lepisosteus oculatus</name>
    <name type="common">Spotted gar</name>
    <dbReference type="NCBI Taxonomy" id="7918"/>
    <lineage>
        <taxon>Eukaryota</taxon>
        <taxon>Metazoa</taxon>
        <taxon>Chordata</taxon>
        <taxon>Craniata</taxon>
        <taxon>Vertebrata</taxon>
        <taxon>Euteleostomi</taxon>
        <taxon>Actinopterygii</taxon>
        <taxon>Neopterygii</taxon>
        <taxon>Holostei</taxon>
        <taxon>Semionotiformes</taxon>
        <taxon>Lepisosteidae</taxon>
        <taxon>Lepisosteus</taxon>
    </lineage>
</organism>
<dbReference type="FunCoup" id="W5LZX2">
    <property type="interactions" value="2"/>
</dbReference>
<dbReference type="EMBL" id="AHAT01023384">
    <property type="status" value="NOT_ANNOTATED_CDS"/>
    <property type="molecule type" value="Genomic_DNA"/>
</dbReference>
<keyword evidence="3" id="KW-0479">Metal-binding</keyword>
<comment type="cofactor">
    <cofactor evidence="8">
        <name>[2Fe-2S] cluster</name>
        <dbReference type="ChEBI" id="CHEBI:190135"/>
    </cofactor>
</comment>
<dbReference type="PANTHER" id="PTHR21496">
    <property type="entry name" value="FERREDOXIN-RELATED"/>
    <property type="match status" value="1"/>
</dbReference>
<evidence type="ECO:0000256" key="10">
    <source>
        <dbReference type="SAM" id="MobiDB-lite"/>
    </source>
</evidence>
<evidence type="ECO:0000259" key="11">
    <source>
        <dbReference type="PROSITE" id="PS51296"/>
    </source>
</evidence>
<dbReference type="OMA" id="SAVPKWC"/>
<evidence type="ECO:0000256" key="5">
    <source>
        <dbReference type="ARBA" id="ARBA00022990"/>
    </source>
</evidence>
<dbReference type="AlphaFoldDB" id="W5LZX2"/>
<feature type="region of interest" description="Disordered" evidence="10">
    <location>
        <begin position="109"/>
        <end position="128"/>
    </location>
</feature>
<dbReference type="InterPro" id="IPR036922">
    <property type="entry name" value="Rieske_2Fe-2S_sf"/>
</dbReference>
<evidence type="ECO:0000256" key="2">
    <source>
        <dbReference type="ARBA" id="ARBA00022714"/>
    </source>
</evidence>
<dbReference type="HOGENOM" id="CLU_113767_2_0_1"/>
<dbReference type="SUPFAM" id="SSF50022">
    <property type="entry name" value="ISP domain"/>
    <property type="match status" value="1"/>
</dbReference>
<evidence type="ECO:0000256" key="7">
    <source>
        <dbReference type="ARBA" id="ARBA00023014"/>
    </source>
</evidence>
<dbReference type="InterPro" id="IPR054716">
    <property type="entry name" value="Sol_Rieske_ferrdox_dom"/>
</dbReference>
<dbReference type="GeneTree" id="ENSGT00390000018225"/>
<dbReference type="Ensembl" id="ENSLOCT00000001684.1">
    <property type="protein sequence ID" value="ENSLOCP00000001679.1"/>
    <property type="gene ID" value="ENSLOCG00000001467.1"/>
</dbReference>
<dbReference type="eggNOG" id="ENOG502S06W">
    <property type="taxonomic scope" value="Eukaryota"/>
</dbReference>
<dbReference type="CDD" id="cd03467">
    <property type="entry name" value="Rieske"/>
    <property type="match status" value="1"/>
</dbReference>
<keyword evidence="4" id="KW-0677">Repeat</keyword>
<dbReference type="Pfam" id="PF22543">
    <property type="entry name" value="Rieske_4"/>
    <property type="match status" value="1"/>
</dbReference>
<dbReference type="FunFam" id="2.102.10.10:FF:000009">
    <property type="entry name" value="Rieske Fe-S domain containing"/>
    <property type="match status" value="1"/>
</dbReference>
<dbReference type="InParanoid" id="W5LZX2"/>
<keyword evidence="6" id="KW-0408">Iron</keyword>
<reference evidence="12" key="2">
    <citation type="submission" date="2025-08" db="UniProtKB">
        <authorList>
            <consortium name="Ensembl"/>
        </authorList>
    </citation>
    <scope>IDENTIFICATION</scope>
</reference>
<evidence type="ECO:0000313" key="12">
    <source>
        <dbReference type="Ensembl" id="ENSLOCP00000001679.1"/>
    </source>
</evidence>
<name>W5LZX2_LEPOC</name>
<dbReference type="GO" id="GO:0046872">
    <property type="term" value="F:metal ion binding"/>
    <property type="evidence" value="ECO:0007669"/>
    <property type="project" value="UniProtKB-KW"/>
</dbReference>
<evidence type="ECO:0000313" key="13">
    <source>
        <dbReference type="Proteomes" id="UP000018468"/>
    </source>
</evidence>
<dbReference type="InterPro" id="IPR017941">
    <property type="entry name" value="Rieske_2Fe-2S"/>
</dbReference>
<keyword evidence="5" id="KW-0007">Acetylation</keyword>
<evidence type="ECO:0000256" key="6">
    <source>
        <dbReference type="ARBA" id="ARBA00023004"/>
    </source>
</evidence>
<protein>
    <recommendedName>
        <fullName evidence="9 11">Rieske domain-containing protein</fullName>
    </recommendedName>
</protein>
<dbReference type="Bgee" id="ENSLOCG00000001467">
    <property type="expression patterns" value="Expressed in testis and 11 other cell types or tissues"/>
</dbReference>
<evidence type="ECO:0000256" key="4">
    <source>
        <dbReference type="ARBA" id="ARBA00022737"/>
    </source>
</evidence>
<feature type="domain" description="Rieske" evidence="11">
    <location>
        <begin position="23"/>
        <end position="137"/>
    </location>
</feature>
<sequence length="165" mass="18216">CGPASALLAAELSMPSADGGVLSAFVGKKEDVVRSGRALAVVHGREVVVIHHAGAFYAMDRLCYHAGGPLYLGDIEDVEGRQCIVCPWHKYRITLAEGEGLYQAVDPRDPQRRASWGSKGPKQRTHAVHEESGDLFVTLSDLSLRRESDYYQSEEYQQVMRNAKK</sequence>
<reference evidence="13" key="1">
    <citation type="submission" date="2011-12" db="EMBL/GenBank/DDBJ databases">
        <title>The Draft Genome of Lepisosteus oculatus.</title>
        <authorList>
            <consortium name="The Broad Institute Genome Assembly &amp; Analysis Group"/>
            <consortium name="Computational R&amp;D Group"/>
            <consortium name="and Sequencing Platform"/>
            <person name="Di Palma F."/>
            <person name="Alfoldi J."/>
            <person name="Johnson J."/>
            <person name="Berlin A."/>
            <person name="Gnerre S."/>
            <person name="Jaffe D."/>
            <person name="MacCallum I."/>
            <person name="Young S."/>
            <person name="Walker B.J."/>
            <person name="Lander E.S."/>
            <person name="Lindblad-Toh K."/>
        </authorList>
    </citation>
    <scope>NUCLEOTIDE SEQUENCE [LARGE SCALE GENOMIC DNA]</scope>
</reference>
<proteinExistence type="predicted"/>
<dbReference type="PANTHER" id="PTHR21496:SF0">
    <property type="entry name" value="RIESKE DOMAIN-CONTAINING PROTEIN"/>
    <property type="match status" value="1"/>
</dbReference>
<dbReference type="PROSITE" id="PS51296">
    <property type="entry name" value="RIESKE"/>
    <property type="match status" value="1"/>
</dbReference>
<keyword evidence="2" id="KW-0001">2Fe-2S</keyword>
<reference evidence="12" key="3">
    <citation type="submission" date="2025-09" db="UniProtKB">
        <authorList>
            <consortium name="Ensembl"/>
        </authorList>
    </citation>
    <scope>IDENTIFICATION</scope>
</reference>
<evidence type="ECO:0000256" key="8">
    <source>
        <dbReference type="ARBA" id="ARBA00034078"/>
    </source>
</evidence>
<dbReference type="Gene3D" id="2.102.10.10">
    <property type="entry name" value="Rieske [2Fe-2S] iron-sulphur domain"/>
    <property type="match status" value="1"/>
</dbReference>
<evidence type="ECO:0000256" key="3">
    <source>
        <dbReference type="ARBA" id="ARBA00022723"/>
    </source>
</evidence>
<evidence type="ECO:0000256" key="9">
    <source>
        <dbReference type="ARBA" id="ARBA00071952"/>
    </source>
</evidence>
<keyword evidence="1" id="KW-0597">Phosphoprotein</keyword>
<keyword evidence="13" id="KW-1185">Reference proteome</keyword>